<proteinExistence type="predicted"/>
<sequence length="347" mass="38833">MKWFFGGVGAGILALVGICYFFGSDLESGTESIFANSTVTSTAEKATSEKPKEEPLVDYSQLAFDVLAQKSFPSGEIKLGKVLSKEEKYTSYIFTYQSDGKTISGMVNLPKGGGKFPVIILLRGYADKTYYHTGLGTERSANFLAENGFLTLAPDFLGYAYSDLEDEDILKARFYRPVEVLSLLSAVSNLPSADSSRIGLWGHSNGAQVALSVLEITGKNYPTSLWAPVSLDFPECLLTYLGEEEEVGNPVKEKVDLFLRSNDPKQFSISPYFDKIKASFLVHQGTVDELIQMQWTEDLVKNLEKQGNEVNFYKYKGENHNFNWYKTTGDTLRQRDLEFFRKNLLTD</sequence>
<dbReference type="Pfam" id="PF00326">
    <property type="entry name" value="Peptidase_S9"/>
    <property type="match status" value="1"/>
</dbReference>
<dbReference type="PANTHER" id="PTHR22946">
    <property type="entry name" value="DIENELACTONE HYDROLASE DOMAIN-CONTAINING PROTEIN-RELATED"/>
    <property type="match status" value="1"/>
</dbReference>
<dbReference type="EMBL" id="PCVI01000050">
    <property type="protein sequence ID" value="PIQ69933.1"/>
    <property type="molecule type" value="Genomic_DNA"/>
</dbReference>
<comment type="caution">
    <text evidence="3">The sequence shown here is derived from an EMBL/GenBank/DDBJ whole genome shotgun (WGS) entry which is preliminary data.</text>
</comment>
<evidence type="ECO:0000259" key="2">
    <source>
        <dbReference type="Pfam" id="PF00326"/>
    </source>
</evidence>
<dbReference type="InterPro" id="IPR001375">
    <property type="entry name" value="Peptidase_S9_cat"/>
</dbReference>
<dbReference type="InterPro" id="IPR050261">
    <property type="entry name" value="FrsA_esterase"/>
</dbReference>
<keyword evidence="1" id="KW-0378">Hydrolase</keyword>
<dbReference type="AlphaFoldDB" id="A0A2H0KH73"/>
<accession>A0A2H0KH73</accession>
<evidence type="ECO:0000313" key="4">
    <source>
        <dbReference type="Proteomes" id="UP000231371"/>
    </source>
</evidence>
<dbReference type="GO" id="GO:0052689">
    <property type="term" value="F:carboxylic ester hydrolase activity"/>
    <property type="evidence" value="ECO:0007669"/>
    <property type="project" value="UniProtKB-ARBA"/>
</dbReference>
<dbReference type="InterPro" id="IPR029058">
    <property type="entry name" value="AB_hydrolase_fold"/>
</dbReference>
<dbReference type="SUPFAM" id="SSF53474">
    <property type="entry name" value="alpha/beta-Hydrolases"/>
    <property type="match status" value="1"/>
</dbReference>
<dbReference type="Proteomes" id="UP000231371">
    <property type="component" value="Unassembled WGS sequence"/>
</dbReference>
<feature type="domain" description="Peptidase S9 prolyl oligopeptidase catalytic" evidence="2">
    <location>
        <begin position="180"/>
        <end position="344"/>
    </location>
</feature>
<dbReference type="PANTHER" id="PTHR22946:SF9">
    <property type="entry name" value="POLYKETIDE TRANSFERASE AF380"/>
    <property type="match status" value="1"/>
</dbReference>
<dbReference type="GO" id="GO:0008236">
    <property type="term" value="F:serine-type peptidase activity"/>
    <property type="evidence" value="ECO:0007669"/>
    <property type="project" value="InterPro"/>
</dbReference>
<reference evidence="3 4" key="1">
    <citation type="submission" date="2017-09" db="EMBL/GenBank/DDBJ databases">
        <title>Depth-based differentiation of microbial function through sediment-hosted aquifers and enrichment of novel symbionts in the deep terrestrial subsurface.</title>
        <authorList>
            <person name="Probst A.J."/>
            <person name="Ladd B."/>
            <person name="Jarett J.K."/>
            <person name="Geller-Mcgrath D.E."/>
            <person name="Sieber C.M."/>
            <person name="Emerson J.B."/>
            <person name="Anantharaman K."/>
            <person name="Thomas B.C."/>
            <person name="Malmstrom R."/>
            <person name="Stieglmeier M."/>
            <person name="Klingl A."/>
            <person name="Woyke T."/>
            <person name="Ryan C.M."/>
            <person name="Banfield J.F."/>
        </authorList>
    </citation>
    <scope>NUCLEOTIDE SEQUENCE [LARGE SCALE GENOMIC DNA]</scope>
    <source>
        <strain evidence="3">CG11_big_fil_rev_8_21_14_0_20_40_12</strain>
    </source>
</reference>
<dbReference type="GO" id="GO:0006508">
    <property type="term" value="P:proteolysis"/>
    <property type="evidence" value="ECO:0007669"/>
    <property type="project" value="InterPro"/>
</dbReference>
<evidence type="ECO:0000313" key="3">
    <source>
        <dbReference type="EMBL" id="PIQ69933.1"/>
    </source>
</evidence>
<evidence type="ECO:0000256" key="1">
    <source>
        <dbReference type="ARBA" id="ARBA00022801"/>
    </source>
</evidence>
<name>A0A2H0KH73_9BACT</name>
<gene>
    <name evidence="3" type="ORF">COV89_03145</name>
</gene>
<organism evidence="3 4">
    <name type="scientific">Candidatus Shapirobacteria bacterium CG11_big_fil_rev_8_21_14_0_20_40_12</name>
    <dbReference type="NCBI Taxonomy" id="1974889"/>
    <lineage>
        <taxon>Bacteria</taxon>
        <taxon>Candidatus Shapironibacteriota</taxon>
    </lineage>
</organism>
<dbReference type="Gene3D" id="3.40.50.1820">
    <property type="entry name" value="alpha/beta hydrolase"/>
    <property type="match status" value="1"/>
</dbReference>
<protein>
    <recommendedName>
        <fullName evidence="2">Peptidase S9 prolyl oligopeptidase catalytic domain-containing protein</fullName>
    </recommendedName>
</protein>